<accession>C4LD30</accession>
<keyword evidence="2 11" id="KW-0723">Serine/threonine-protein kinase</keyword>
<keyword evidence="6 11" id="KW-0547">Nucleotide-binding</keyword>
<dbReference type="OrthoDB" id="5392197at2"/>
<keyword evidence="7 11" id="KW-0418">Kinase</keyword>
<evidence type="ECO:0000256" key="2">
    <source>
        <dbReference type="ARBA" id="ARBA00022527"/>
    </source>
</evidence>
<dbReference type="Gene3D" id="1.20.1270.170">
    <property type="match status" value="1"/>
</dbReference>
<comment type="cofactor">
    <cofactor evidence="11">
        <name>Mg(2+)</name>
        <dbReference type="ChEBI" id="CHEBI:18420"/>
    </cofactor>
</comment>
<evidence type="ECO:0000256" key="11">
    <source>
        <dbReference type="HAMAP-Rule" id="MF_01497"/>
    </source>
</evidence>
<feature type="active site" description="Proton acceptor" evidence="11">
    <location>
        <position position="199"/>
    </location>
</feature>
<dbReference type="Gene3D" id="3.30.200.70">
    <property type="match status" value="1"/>
</dbReference>
<evidence type="ECO:0000256" key="9">
    <source>
        <dbReference type="ARBA" id="ARBA00022842"/>
    </source>
</evidence>
<keyword evidence="3 11" id="KW-0597">Phosphoprotein</keyword>
<evidence type="ECO:0000256" key="5">
    <source>
        <dbReference type="ARBA" id="ARBA00022723"/>
    </source>
</evidence>
<comment type="subcellular location">
    <subcellularLocation>
        <location evidence="11">Cytoplasm</location>
    </subcellularLocation>
</comment>
<dbReference type="InterPro" id="IPR002575">
    <property type="entry name" value="Aminoglycoside_PTrfase"/>
</dbReference>
<dbReference type="Pfam" id="PF01636">
    <property type="entry name" value="APH"/>
    <property type="match status" value="1"/>
</dbReference>
<dbReference type="PANTHER" id="PTHR39573:SF1">
    <property type="entry name" value="STRESS RESPONSE KINASE A"/>
    <property type="match status" value="1"/>
</dbReference>
<comment type="similarity">
    <text evidence="11">Belongs to the SrkA/RdoA protein kinase family.</text>
</comment>
<proteinExistence type="inferred from homology"/>
<sequence length="326" mass="38358">MQSSFQFQSLTPELILSALAAQGLYPESGLTPLNSYENRVYLFQAEDRERYVVKFYRPERWNQQQLQEEHHLTQHLVANDVPLIAPLSFQSDSLHYIDGFYYAIWPYRAGRAVELDNLMQLEAVGQALGRWHASVTGYVLQHRPAFDVVNRLTTSVSYLLQYKPWGKTKLPWEELLARLQLQLQEHELFSVPQLALHGDCHAGNILWRDAPVLLDLDDCVMGPAIQDIWMLLSGDAREQRQQIYTILDGYEEFCEFDERQLSFIEPLRTLRMLNYLVWLHRRWQDPAFPQAFPWFNHSDYWHNQFRALTEQAKLLDRPVPVTSYNC</sequence>
<dbReference type="InterPro" id="IPR011009">
    <property type="entry name" value="Kinase-like_dom_sf"/>
</dbReference>
<keyword evidence="10 11" id="KW-0346">Stress response</keyword>
<evidence type="ECO:0000259" key="12">
    <source>
        <dbReference type="Pfam" id="PF01636"/>
    </source>
</evidence>
<comment type="function">
    <text evidence="11">A protein kinase that phosphorylates Ser and Thr residues. Probably acts to suppress the effects of stress linked to accumulation of reactive oxygen species. Probably involved in the extracytoplasmic stress response.</text>
</comment>
<dbReference type="Gene3D" id="1.10.510.10">
    <property type="entry name" value="Transferase(Phosphotransferase) domain 1"/>
    <property type="match status" value="1"/>
</dbReference>
<comment type="catalytic activity">
    <reaction evidence="11">
        <text>L-threonyl-[protein] + ATP = O-phospho-L-threonyl-[protein] + ADP + H(+)</text>
        <dbReference type="Rhea" id="RHEA:46608"/>
        <dbReference type="Rhea" id="RHEA-COMP:11060"/>
        <dbReference type="Rhea" id="RHEA-COMP:11605"/>
        <dbReference type="ChEBI" id="CHEBI:15378"/>
        <dbReference type="ChEBI" id="CHEBI:30013"/>
        <dbReference type="ChEBI" id="CHEBI:30616"/>
        <dbReference type="ChEBI" id="CHEBI:61977"/>
        <dbReference type="ChEBI" id="CHEBI:456216"/>
        <dbReference type="EC" id="2.7.11.1"/>
    </reaction>
</comment>
<keyword evidence="14" id="KW-1185">Reference proteome</keyword>
<dbReference type="EC" id="2.7.11.1" evidence="11"/>
<dbReference type="GO" id="GO:0106310">
    <property type="term" value="F:protein serine kinase activity"/>
    <property type="evidence" value="ECO:0007669"/>
    <property type="project" value="RHEA"/>
</dbReference>
<evidence type="ECO:0000256" key="7">
    <source>
        <dbReference type="ARBA" id="ARBA00022777"/>
    </source>
</evidence>
<keyword evidence="5 11" id="KW-0479">Metal-binding</keyword>
<dbReference type="HAMAP" id="MF_01497">
    <property type="entry name" value="SrkA_kinase"/>
    <property type="match status" value="1"/>
</dbReference>
<dbReference type="STRING" id="595494.Tola_2972"/>
<dbReference type="AlphaFoldDB" id="C4LD30"/>
<feature type="active site" evidence="11">
    <location>
        <position position="215"/>
    </location>
</feature>
<dbReference type="RefSeq" id="WP_015880010.1">
    <property type="nucleotide sequence ID" value="NC_012691.1"/>
</dbReference>
<feature type="domain" description="Aminoglycoside phosphotransferase" evidence="12">
    <location>
        <begin position="30"/>
        <end position="261"/>
    </location>
</feature>
<evidence type="ECO:0000313" key="14">
    <source>
        <dbReference type="Proteomes" id="UP000009073"/>
    </source>
</evidence>
<dbReference type="GO" id="GO:0004674">
    <property type="term" value="F:protein serine/threonine kinase activity"/>
    <property type="evidence" value="ECO:0007669"/>
    <property type="project" value="UniProtKB-UniRule"/>
</dbReference>
<name>C4LD30_TOLAT</name>
<keyword evidence="9 11" id="KW-0460">Magnesium</keyword>
<feature type="binding site" evidence="11">
    <location>
        <position position="204"/>
    </location>
    <ligand>
        <name>Mg(2+)</name>
        <dbReference type="ChEBI" id="CHEBI:18420"/>
    </ligand>
</feature>
<gene>
    <name evidence="11" type="primary">srkA</name>
    <name evidence="13" type="ordered locus">Tola_2972</name>
</gene>
<comment type="subunit">
    <text evidence="11">Monomer.</text>
</comment>
<evidence type="ECO:0000256" key="10">
    <source>
        <dbReference type="ARBA" id="ARBA00023016"/>
    </source>
</evidence>
<protein>
    <recommendedName>
        <fullName evidence="11">Stress response kinase A</fullName>
        <ecNumber evidence="11">2.7.11.1</ecNumber>
    </recommendedName>
    <alternativeName>
        <fullName evidence="11">Serine/threonine-protein kinase SrkA</fullName>
    </alternativeName>
</protein>
<dbReference type="Proteomes" id="UP000009073">
    <property type="component" value="Chromosome"/>
</dbReference>
<evidence type="ECO:0000256" key="1">
    <source>
        <dbReference type="ARBA" id="ARBA00022490"/>
    </source>
</evidence>
<dbReference type="eggNOG" id="COG2334">
    <property type="taxonomic scope" value="Bacteria"/>
</dbReference>
<feature type="binding site" evidence="11">
    <location>
        <position position="215"/>
    </location>
    <ligand>
        <name>Mg(2+)</name>
        <dbReference type="ChEBI" id="CHEBI:18420"/>
    </ligand>
</feature>
<evidence type="ECO:0000256" key="3">
    <source>
        <dbReference type="ARBA" id="ARBA00022553"/>
    </source>
</evidence>
<keyword evidence="1 11" id="KW-0963">Cytoplasm</keyword>
<dbReference type="PANTHER" id="PTHR39573">
    <property type="entry name" value="STRESS RESPONSE KINASE A"/>
    <property type="match status" value="1"/>
</dbReference>
<evidence type="ECO:0000256" key="6">
    <source>
        <dbReference type="ARBA" id="ARBA00022741"/>
    </source>
</evidence>
<dbReference type="InterPro" id="IPR032882">
    <property type="entry name" value="SrkA/RdoA"/>
</dbReference>
<dbReference type="KEGG" id="tau:Tola_2972"/>
<dbReference type="NCBIfam" id="NF008738">
    <property type="entry name" value="PRK11768.1"/>
    <property type="match status" value="1"/>
</dbReference>
<reference evidence="13 14" key="2">
    <citation type="journal article" date="2011" name="Stand. Genomic Sci.">
        <title>Complete genome sequence of Tolumonas auensis type strain (TA 4).</title>
        <authorList>
            <person name="Chertkov O."/>
            <person name="Copeland A."/>
            <person name="Lucas S."/>
            <person name="Lapidus A."/>
            <person name="Berry K.W."/>
            <person name="Detter J.C."/>
            <person name="Del Rio T.G."/>
            <person name="Hammon N."/>
            <person name="Dalin E."/>
            <person name="Tice H."/>
            <person name="Pitluck S."/>
            <person name="Richardson P."/>
            <person name="Bruce D."/>
            <person name="Goodwin L."/>
            <person name="Han C."/>
            <person name="Tapia R."/>
            <person name="Saunders E."/>
            <person name="Schmutz J."/>
            <person name="Brettin T."/>
            <person name="Larimer F."/>
            <person name="Land M."/>
            <person name="Hauser L."/>
            <person name="Spring S."/>
            <person name="Rohde M."/>
            <person name="Kyrpides N.C."/>
            <person name="Ivanova N."/>
            <person name="Goker M."/>
            <person name="Beller H.R."/>
            <person name="Klenk H.P."/>
            <person name="Woyke T."/>
        </authorList>
    </citation>
    <scope>NUCLEOTIDE SEQUENCE [LARGE SCALE GENOMIC DNA]</scope>
    <source>
        <strain evidence="14">DSM 9187 / TA4</strain>
    </source>
</reference>
<feature type="site" description="ATP" evidence="11">
    <location>
        <position position="35"/>
    </location>
</feature>
<dbReference type="HOGENOM" id="CLU_054715_0_0_6"/>
<organism evidence="13 14">
    <name type="scientific">Tolumonas auensis (strain DSM 9187 / NBRC 110442 / TA 4)</name>
    <dbReference type="NCBI Taxonomy" id="595494"/>
    <lineage>
        <taxon>Bacteria</taxon>
        <taxon>Pseudomonadati</taxon>
        <taxon>Pseudomonadota</taxon>
        <taxon>Gammaproteobacteria</taxon>
        <taxon>Aeromonadales</taxon>
        <taxon>Aeromonadaceae</taxon>
        <taxon>Tolumonas</taxon>
    </lineage>
</organism>
<dbReference type="GO" id="GO:0005737">
    <property type="term" value="C:cytoplasm"/>
    <property type="evidence" value="ECO:0007669"/>
    <property type="project" value="UniProtKB-SubCell"/>
</dbReference>
<evidence type="ECO:0000256" key="4">
    <source>
        <dbReference type="ARBA" id="ARBA00022679"/>
    </source>
</evidence>
<dbReference type="EMBL" id="CP001616">
    <property type="protein sequence ID" value="ACQ94561.1"/>
    <property type="molecule type" value="Genomic_DNA"/>
</dbReference>
<evidence type="ECO:0000313" key="13">
    <source>
        <dbReference type="EMBL" id="ACQ94561.1"/>
    </source>
</evidence>
<dbReference type="GO" id="GO:0000287">
    <property type="term" value="F:magnesium ion binding"/>
    <property type="evidence" value="ECO:0007669"/>
    <property type="project" value="UniProtKB-UniRule"/>
</dbReference>
<keyword evidence="8 11" id="KW-0067">ATP-binding</keyword>
<dbReference type="GO" id="GO:0005524">
    <property type="term" value="F:ATP binding"/>
    <property type="evidence" value="ECO:0007669"/>
    <property type="project" value="UniProtKB-UniRule"/>
</dbReference>
<reference evidence="14" key="1">
    <citation type="submission" date="2009-05" db="EMBL/GenBank/DDBJ databases">
        <title>Complete sequence of Tolumonas auensis DSM 9187.</title>
        <authorList>
            <consortium name="US DOE Joint Genome Institute"/>
            <person name="Lucas S."/>
            <person name="Copeland A."/>
            <person name="Lapidus A."/>
            <person name="Glavina del Rio T."/>
            <person name="Tice H."/>
            <person name="Bruce D."/>
            <person name="Goodwin L."/>
            <person name="Pitluck S."/>
            <person name="Chertkov O."/>
            <person name="Brettin T."/>
            <person name="Detter J.C."/>
            <person name="Han C."/>
            <person name="Larimer F."/>
            <person name="Land M."/>
            <person name="Hauser L."/>
            <person name="Kyrpides N."/>
            <person name="Mikhailova N."/>
            <person name="Spring S."/>
            <person name="Beller H."/>
        </authorList>
    </citation>
    <scope>NUCLEOTIDE SEQUENCE [LARGE SCALE GENOMIC DNA]</scope>
    <source>
        <strain evidence="14">DSM 9187 / TA4</strain>
    </source>
</reference>
<evidence type="ECO:0000256" key="8">
    <source>
        <dbReference type="ARBA" id="ARBA00022840"/>
    </source>
</evidence>
<comment type="catalytic activity">
    <reaction evidence="11">
        <text>L-seryl-[protein] + ATP = O-phospho-L-seryl-[protein] + ADP + H(+)</text>
        <dbReference type="Rhea" id="RHEA:17989"/>
        <dbReference type="Rhea" id="RHEA-COMP:9863"/>
        <dbReference type="Rhea" id="RHEA-COMP:11604"/>
        <dbReference type="ChEBI" id="CHEBI:15378"/>
        <dbReference type="ChEBI" id="CHEBI:29999"/>
        <dbReference type="ChEBI" id="CHEBI:30616"/>
        <dbReference type="ChEBI" id="CHEBI:83421"/>
        <dbReference type="ChEBI" id="CHEBI:456216"/>
        <dbReference type="EC" id="2.7.11.1"/>
    </reaction>
</comment>
<keyword evidence="4 11" id="KW-0808">Transferase</keyword>
<dbReference type="SUPFAM" id="SSF56112">
    <property type="entry name" value="Protein kinase-like (PK-like)"/>
    <property type="match status" value="1"/>
</dbReference>